<sequence>MALSLSASTIKSWFQYRCERKTRYEMMESNELVTAGVDKVPTDVGAWASLGNEFETAIVQKLIATGQALSLAPGEDKLSQARTEAFLRGSLPHNYAPQATLDAHRTASTALPLPDGISLRRSFPDLIRVDRSVEPPVFSIIDIKGTQSARAFHKAQVAFYAELLEKLLVDLRVPGVISSQGEIWCIKEGTLADEGIHRSEVFDLQPYRRLVKDFFSRELLKISQKEVSRYRDDTFFHIYYKCEQCQYLPHCIKSINKADAADRDISAVPGLTHEGKKTLLRRGISNLGALTEAHLNAQSPNLNWSLQRRAEVLIARAKAQTQGRLQRIPDLATYLMPPRVDAALYIVADYDPVEDNLVTLGYRFKSATKSHSIVRVLKEGDKSAEANAISDVMGSLIEDLTAIDAHNQQHVGDLNAELHAHIFLFEPTEAQYLQNAIGRHLDDPRIRTGLLHAVRLFPPEDLVPEPELRGIHHLPATALRSVFEQLFALPVRVSYDLRQVSEAIAVCDANFCNVYTPHGPFRREFSSLLAMDVIRALRNSEDRGNLEAIKADVEARLETTASLVEWLLEENHNSAKRFLRLNKRPFRFQAMLDPLNAKDLDILQAYELLEARSSMLATLVRLTQAFPQRRASGQCMAELKLLKSGNTNGKLWLLFKIPLESQDSDISSDDFALILTNDDPDIRLNPYRWGECRVSIAPRQDKHQFDSILVTIHKPQEKPLFQQWLREIEGPGWFLDRVYEDFTSYRAQEFLAYLDAK</sequence>
<feature type="domain" description="PD-(D/E)XK endonuclease-like" evidence="1">
    <location>
        <begin position="128"/>
        <end position="251"/>
    </location>
</feature>
<evidence type="ECO:0000259" key="1">
    <source>
        <dbReference type="Pfam" id="PF12705"/>
    </source>
</evidence>
<reference evidence="2 3" key="1">
    <citation type="submission" date="2019-03" db="EMBL/GenBank/DDBJ databases">
        <title>Biocontrol and xenobiotic degradation properties of endophytic Pseudomonas fluorescens strain BRZ63.</title>
        <authorList>
            <person name="Chlebek D.A."/>
            <person name="Pinski A."/>
            <person name="Zur J.P."/>
            <person name="Michalska J."/>
            <person name="Hupert-Kocurek K.T."/>
        </authorList>
    </citation>
    <scope>NUCLEOTIDE SEQUENCE [LARGE SCALE GENOMIC DNA]</scope>
    <source>
        <strain evidence="2 3">BRZ63</strain>
    </source>
</reference>
<dbReference type="InterPro" id="IPR038726">
    <property type="entry name" value="PDDEXK_AddAB-type"/>
</dbReference>
<comment type="caution">
    <text evidence="2">The sequence shown here is derived from an EMBL/GenBank/DDBJ whole genome shotgun (WGS) entry which is preliminary data.</text>
</comment>
<accession>A0A4Y9TIN7</accession>
<proteinExistence type="predicted"/>
<dbReference type="Proteomes" id="UP000297322">
    <property type="component" value="Unassembled WGS sequence"/>
</dbReference>
<dbReference type="AlphaFoldDB" id="A0A4Y9TIN7"/>
<organism evidence="2 3">
    <name type="scientific">Pseudomonas fluorescens</name>
    <dbReference type="NCBI Taxonomy" id="294"/>
    <lineage>
        <taxon>Bacteria</taxon>
        <taxon>Pseudomonadati</taxon>
        <taxon>Pseudomonadota</taxon>
        <taxon>Gammaproteobacteria</taxon>
        <taxon>Pseudomonadales</taxon>
        <taxon>Pseudomonadaceae</taxon>
        <taxon>Pseudomonas</taxon>
    </lineage>
</organism>
<evidence type="ECO:0000313" key="3">
    <source>
        <dbReference type="Proteomes" id="UP000297322"/>
    </source>
</evidence>
<name>A0A4Y9TIN7_PSEFL</name>
<dbReference type="Pfam" id="PF12705">
    <property type="entry name" value="PDDEXK_1"/>
    <property type="match status" value="1"/>
</dbReference>
<gene>
    <name evidence="2" type="ORF">E4T65_06895</name>
</gene>
<dbReference type="RefSeq" id="WP_029290741.1">
    <property type="nucleotide sequence ID" value="NZ_SPVI01000003.1"/>
</dbReference>
<evidence type="ECO:0000313" key="2">
    <source>
        <dbReference type="EMBL" id="TFW44223.1"/>
    </source>
</evidence>
<dbReference type="EMBL" id="SPVI01000003">
    <property type="protein sequence ID" value="TFW44223.1"/>
    <property type="molecule type" value="Genomic_DNA"/>
</dbReference>
<protein>
    <recommendedName>
        <fullName evidence="1">PD-(D/E)XK endonuclease-like domain-containing protein</fullName>
    </recommendedName>
</protein>